<dbReference type="EnsemblMetazoa" id="G2830.1">
    <property type="protein sequence ID" value="G2830.1:cds"/>
    <property type="gene ID" value="G2830"/>
</dbReference>
<organism evidence="1 2">
    <name type="scientific">Magallana gigas</name>
    <name type="common">Pacific oyster</name>
    <name type="synonym">Crassostrea gigas</name>
    <dbReference type="NCBI Taxonomy" id="29159"/>
    <lineage>
        <taxon>Eukaryota</taxon>
        <taxon>Metazoa</taxon>
        <taxon>Spiralia</taxon>
        <taxon>Lophotrochozoa</taxon>
        <taxon>Mollusca</taxon>
        <taxon>Bivalvia</taxon>
        <taxon>Autobranchia</taxon>
        <taxon>Pteriomorphia</taxon>
        <taxon>Ostreida</taxon>
        <taxon>Ostreoidea</taxon>
        <taxon>Ostreidae</taxon>
        <taxon>Magallana</taxon>
    </lineage>
</organism>
<reference evidence="1" key="1">
    <citation type="submission" date="2022-08" db="UniProtKB">
        <authorList>
            <consortium name="EnsemblMetazoa"/>
        </authorList>
    </citation>
    <scope>IDENTIFICATION</scope>
    <source>
        <strain evidence="1">05x7-T-G4-1.051#20</strain>
    </source>
</reference>
<dbReference type="AlphaFoldDB" id="A0A8W8LJW0"/>
<accession>A0A8W8LJW0</accession>
<dbReference type="Proteomes" id="UP000005408">
    <property type="component" value="Unassembled WGS sequence"/>
</dbReference>
<evidence type="ECO:0000313" key="1">
    <source>
        <dbReference type="EnsemblMetazoa" id="G2830.1:cds"/>
    </source>
</evidence>
<keyword evidence="2" id="KW-1185">Reference proteome</keyword>
<proteinExistence type="predicted"/>
<protein>
    <submittedName>
        <fullName evidence="1">Uncharacterized protein</fullName>
    </submittedName>
</protein>
<evidence type="ECO:0000313" key="2">
    <source>
        <dbReference type="Proteomes" id="UP000005408"/>
    </source>
</evidence>
<name>A0A8W8LJW0_MAGGI</name>
<sequence length="92" mass="10012">MVRWAQNEPRHQTSPMALLMILPHNQASSSEMDIDFQTPPVVSEEVVVTASDSVSESAGMQHSGMPDHDYLATSAQITRETADIGVQTDLGM</sequence>